<dbReference type="GO" id="GO:0019005">
    <property type="term" value="C:SCF ubiquitin ligase complex"/>
    <property type="evidence" value="ECO:0007669"/>
    <property type="project" value="TreeGrafter"/>
</dbReference>
<dbReference type="PROSITE" id="PS51257">
    <property type="entry name" value="PROKAR_LIPOPROTEIN"/>
    <property type="match status" value="1"/>
</dbReference>
<dbReference type="eggNOG" id="COG0790">
    <property type="taxonomic scope" value="Bacteria"/>
</dbReference>
<dbReference type="KEGG" id="aas:Aasi_0945"/>
<dbReference type="SUPFAM" id="SSF81383">
    <property type="entry name" value="F-box domain"/>
    <property type="match status" value="1"/>
</dbReference>
<proteinExistence type="predicted"/>
<dbReference type="PANTHER" id="PTHR16008">
    <property type="entry name" value="F-BOX ONLY PROTEIN 4"/>
    <property type="match status" value="1"/>
</dbReference>
<dbReference type="SUPFAM" id="SSF81901">
    <property type="entry name" value="HCP-like"/>
    <property type="match status" value="1"/>
</dbReference>
<organism evidence="2 3">
    <name type="scientific">Amoebophilus asiaticus (strain 5a2)</name>
    <dbReference type="NCBI Taxonomy" id="452471"/>
    <lineage>
        <taxon>Bacteria</taxon>
        <taxon>Pseudomonadati</taxon>
        <taxon>Bacteroidota</taxon>
        <taxon>Cytophagia</taxon>
        <taxon>Cytophagales</taxon>
        <taxon>Amoebophilaceae</taxon>
        <taxon>Candidatus Amoebophilus</taxon>
    </lineage>
</organism>
<dbReference type="InterPro" id="IPR011990">
    <property type="entry name" value="TPR-like_helical_dom_sf"/>
</dbReference>
<sequence>MQKFSIIFFSALLLSACKSKPHQVIDTTVIDKVSSNQARTVGEENKSIEVISLPKVSEASSISSIGQIGEQKPEEINGFTFHSLTVPKEIMLQIFSELSVPDITQASQVCRGWYELSEEPALWRTVHLRMHGYYSAGEATKEQAKLHMLRVRVHTLTDLTTAGHLITKYMLNQSRPFTRYQALVCELTEELTQEILDKQATQGNQVAIDRKIEGMADEVYGYDADPEAAVALNERLINQGNEKAINRKIYGLAQGTYGYKENIPATVVFIEDMASKGNQTAIKRKIDGYTYGMYGYQKHPLSAVNLIEHWVEQGSKRAIRWKVKGLANGMYGYKKDLIAAVNLNEALIEQGDEKAIGKKIFGLAHGCYGYEKDLEAAIALNQNLIEQGNEQAIIRKVKGLSQGKDIDDRISSLYQVDMSKLTSWLEEEESKGTCWAHYLKAQGLQYGILGFGKDMQAAIGYIKRHNIPY</sequence>
<dbReference type="InterPro" id="IPR039588">
    <property type="entry name" value="FBXO4"/>
</dbReference>
<dbReference type="Gene3D" id="1.25.40.10">
    <property type="entry name" value="Tetratricopeptide repeat domain"/>
    <property type="match status" value="1"/>
</dbReference>
<dbReference type="EMBL" id="CP001102">
    <property type="protein sequence ID" value="ACE06305.1"/>
    <property type="molecule type" value="Genomic_DNA"/>
</dbReference>
<evidence type="ECO:0000313" key="3">
    <source>
        <dbReference type="Proteomes" id="UP000001227"/>
    </source>
</evidence>
<dbReference type="RefSeq" id="WP_012473073.1">
    <property type="nucleotide sequence ID" value="NC_010830.1"/>
</dbReference>
<dbReference type="OrthoDB" id="8499565at2"/>
<dbReference type="PROSITE" id="PS50181">
    <property type="entry name" value="FBOX"/>
    <property type="match status" value="1"/>
</dbReference>
<dbReference type="Pfam" id="PF12937">
    <property type="entry name" value="F-box-like"/>
    <property type="match status" value="1"/>
</dbReference>
<dbReference type="GO" id="GO:0031146">
    <property type="term" value="P:SCF-dependent proteasomal ubiquitin-dependent protein catabolic process"/>
    <property type="evidence" value="ECO:0007669"/>
    <property type="project" value="InterPro"/>
</dbReference>
<dbReference type="InterPro" id="IPR036047">
    <property type="entry name" value="F-box-like_dom_sf"/>
</dbReference>
<keyword evidence="3" id="KW-1185">Reference proteome</keyword>
<accession>B3ESV3</accession>
<dbReference type="HOGENOM" id="CLU_582209_0_0_10"/>
<name>B3ESV3_AMOA5</name>
<dbReference type="STRING" id="452471.Aasi_0945"/>
<evidence type="ECO:0000313" key="2">
    <source>
        <dbReference type="EMBL" id="ACE06305.1"/>
    </source>
</evidence>
<protein>
    <recommendedName>
        <fullName evidence="1">F-box domain-containing protein</fullName>
    </recommendedName>
</protein>
<dbReference type="Gene3D" id="1.20.1280.50">
    <property type="match status" value="1"/>
</dbReference>
<reference evidence="2 3" key="1">
    <citation type="journal article" date="2010" name="J. Bacteriol.">
        <title>The genome of the amoeba symbiont 'Candidatus Amoebophilus asiaticus' reveals common mechanisms for host cell interaction among amoeba-associated bacteria.</title>
        <authorList>
            <person name="Schmitz-Esser S."/>
            <person name="Tischler P."/>
            <person name="Arnold R."/>
            <person name="Montanaro J."/>
            <person name="Wagner M."/>
            <person name="Rattei T."/>
            <person name="Horn M."/>
        </authorList>
    </citation>
    <scope>NUCLEOTIDE SEQUENCE [LARGE SCALE GENOMIC DNA]</scope>
    <source>
        <strain evidence="2 3">5a2</strain>
    </source>
</reference>
<dbReference type="Proteomes" id="UP000001227">
    <property type="component" value="Chromosome"/>
</dbReference>
<gene>
    <name evidence="2" type="ordered locus">Aasi_0945</name>
</gene>
<evidence type="ECO:0000259" key="1">
    <source>
        <dbReference type="PROSITE" id="PS50181"/>
    </source>
</evidence>
<feature type="domain" description="F-box" evidence="1">
    <location>
        <begin position="80"/>
        <end position="126"/>
    </location>
</feature>
<dbReference type="GO" id="GO:0000209">
    <property type="term" value="P:protein polyubiquitination"/>
    <property type="evidence" value="ECO:0007669"/>
    <property type="project" value="TreeGrafter"/>
</dbReference>
<dbReference type="InterPro" id="IPR001810">
    <property type="entry name" value="F-box_dom"/>
</dbReference>
<dbReference type="PANTHER" id="PTHR16008:SF4">
    <property type="entry name" value="F-BOX ONLY PROTEIN 4"/>
    <property type="match status" value="1"/>
</dbReference>
<dbReference type="SMART" id="SM00256">
    <property type="entry name" value="FBOX"/>
    <property type="match status" value="1"/>
</dbReference>
<dbReference type="AlphaFoldDB" id="B3ESV3"/>